<comment type="function">
    <text evidence="3">Required for a late step of 50S ribosomal subunit assembly. Has GTPase activity.</text>
</comment>
<feature type="coiled-coil region" evidence="5">
    <location>
        <begin position="277"/>
        <end position="305"/>
    </location>
</feature>
<comment type="similarity">
    <text evidence="3">Belongs to the TRAFAC class YlqF/YawG GTPase family. MTG1 subfamily.</text>
</comment>
<dbReference type="GO" id="GO:0005525">
    <property type="term" value="F:GTP binding"/>
    <property type="evidence" value="ECO:0007669"/>
    <property type="project" value="UniProtKB-KW"/>
</dbReference>
<dbReference type="GO" id="GO:0003924">
    <property type="term" value="F:GTPase activity"/>
    <property type="evidence" value="ECO:0007669"/>
    <property type="project" value="TreeGrafter"/>
</dbReference>
<feature type="binding site" evidence="4">
    <location>
        <begin position="125"/>
        <end position="130"/>
    </location>
    <ligand>
        <name>GTP</name>
        <dbReference type="ChEBI" id="CHEBI:37565"/>
    </ligand>
</feature>
<dbReference type="GO" id="GO:0005737">
    <property type="term" value="C:cytoplasm"/>
    <property type="evidence" value="ECO:0007669"/>
    <property type="project" value="UniProtKB-SubCell"/>
</dbReference>
<organism evidence="7 8">
    <name type="scientific">Cellvibrio mixtus</name>
    <dbReference type="NCBI Taxonomy" id="39650"/>
    <lineage>
        <taxon>Bacteria</taxon>
        <taxon>Pseudomonadati</taxon>
        <taxon>Pseudomonadota</taxon>
        <taxon>Gammaproteobacteria</taxon>
        <taxon>Cellvibrionales</taxon>
        <taxon>Cellvibrionaceae</taxon>
        <taxon>Cellvibrio</taxon>
    </lineage>
</organism>
<sequence>MSTINWFPGHMHKARKEIAEVMPHVDVVIEVIDARIPFSSENPLVPSLRGDTPLIKLLNKADLADPAITALWVDKMEQEKGVKALPVSQQRPDQIRNLLNLCTSLVSERQREVRPARVMIMGIPNVGKSTIINTLAGRVIAKTGNEAGVTKAQQKIKLEHGILLTDTPGFLWPKLSPPSCGYRLAITGAIKDTVFDYADIALYAAEYLLKAYPDALKTRYGLSELPETDLELLDAIGVKRGCTRKGGGVEIQKVASILITELRAGLLGPISWETPEMTQEEVLRAKEEDERKKIEKEEADRIRRLKTRKNRR</sequence>
<evidence type="ECO:0000256" key="4">
    <source>
        <dbReference type="PIRSR" id="PIRSR006230-1"/>
    </source>
</evidence>
<evidence type="ECO:0000256" key="2">
    <source>
        <dbReference type="ARBA" id="ARBA00023134"/>
    </source>
</evidence>
<reference evidence="8" key="1">
    <citation type="submission" date="2017-05" db="EMBL/GenBank/DDBJ databases">
        <authorList>
            <person name="Barney B.M."/>
        </authorList>
    </citation>
    <scope>NUCLEOTIDE SEQUENCE [LARGE SCALE GENOMIC DNA]</scope>
    <source>
        <strain evidence="8">PSBB022</strain>
    </source>
</reference>
<dbReference type="PIRSF" id="PIRSF006230">
    <property type="entry name" value="MG442"/>
    <property type="match status" value="1"/>
</dbReference>
<dbReference type="STRING" id="1209072.GCA_000766945_00618"/>
<dbReference type="Gene3D" id="3.40.50.300">
    <property type="entry name" value="P-loop containing nucleotide triphosphate hydrolases"/>
    <property type="match status" value="1"/>
</dbReference>
<dbReference type="Proteomes" id="UP000216101">
    <property type="component" value="Unassembled WGS sequence"/>
</dbReference>
<keyword evidence="8" id="KW-1185">Reference proteome</keyword>
<dbReference type="PANTHER" id="PTHR45782:SF4">
    <property type="entry name" value="MITOCHONDRIAL RIBOSOME-ASSOCIATED GTPASE 1"/>
    <property type="match status" value="1"/>
</dbReference>
<feature type="binding site" evidence="4">
    <location>
        <position position="169"/>
    </location>
    <ligand>
        <name>GTP</name>
        <dbReference type="ChEBI" id="CHEBI:37565"/>
    </ligand>
</feature>
<evidence type="ECO:0000259" key="6">
    <source>
        <dbReference type="PROSITE" id="PS51721"/>
    </source>
</evidence>
<dbReference type="PANTHER" id="PTHR45782">
    <property type="entry name" value="MITOCHONDRIAL RIBOSOME-ASSOCIATED GTPASE 1"/>
    <property type="match status" value="1"/>
</dbReference>
<proteinExistence type="inferred from homology"/>
<feature type="binding site" evidence="4">
    <location>
        <begin position="59"/>
        <end position="62"/>
    </location>
    <ligand>
        <name>GTP</name>
        <dbReference type="ChEBI" id="CHEBI:37565"/>
    </ligand>
</feature>
<protein>
    <recommendedName>
        <fullName evidence="3">Ribosome biogenesis GTPase A</fullName>
    </recommendedName>
</protein>
<dbReference type="RefSeq" id="WP_094985771.1">
    <property type="nucleotide sequence ID" value="NZ_NHNI01000002.1"/>
</dbReference>
<dbReference type="InterPro" id="IPR023179">
    <property type="entry name" value="GTP-bd_ortho_bundle_sf"/>
</dbReference>
<evidence type="ECO:0000313" key="8">
    <source>
        <dbReference type="Proteomes" id="UP000216101"/>
    </source>
</evidence>
<dbReference type="SUPFAM" id="SSF52540">
    <property type="entry name" value="P-loop containing nucleoside triphosphate hydrolases"/>
    <property type="match status" value="1"/>
</dbReference>
<keyword evidence="5" id="KW-0175">Coiled coil</keyword>
<evidence type="ECO:0000313" key="7">
    <source>
        <dbReference type="EMBL" id="OZY84755.1"/>
    </source>
</evidence>
<dbReference type="InterPro" id="IPR027417">
    <property type="entry name" value="P-loop_NTPase"/>
</dbReference>
<dbReference type="InterPro" id="IPR006073">
    <property type="entry name" value="GTP-bd"/>
</dbReference>
<keyword evidence="1 3" id="KW-0547">Nucleotide-binding</keyword>
<dbReference type="Gene3D" id="1.10.1580.10">
    <property type="match status" value="1"/>
</dbReference>
<dbReference type="NCBIfam" id="TIGR03596">
    <property type="entry name" value="GTPase_YlqF"/>
    <property type="match status" value="1"/>
</dbReference>
<dbReference type="FunFam" id="3.40.50.300:FF:000590">
    <property type="entry name" value="Ribosome biogenesis GTPase A"/>
    <property type="match status" value="1"/>
</dbReference>
<dbReference type="InterPro" id="IPR019991">
    <property type="entry name" value="GTP-bd_ribosome_bgen"/>
</dbReference>
<dbReference type="AlphaFoldDB" id="A0A266Q4I0"/>
<evidence type="ECO:0000256" key="5">
    <source>
        <dbReference type="SAM" id="Coils"/>
    </source>
</evidence>
<dbReference type="InterPro" id="IPR030378">
    <property type="entry name" value="G_CP_dom"/>
</dbReference>
<dbReference type="EMBL" id="NHNI01000002">
    <property type="protein sequence ID" value="OZY84755.1"/>
    <property type="molecule type" value="Genomic_DNA"/>
</dbReference>
<accession>A0A266Q4I0</accession>
<dbReference type="CDD" id="cd01856">
    <property type="entry name" value="YlqF"/>
    <property type="match status" value="1"/>
</dbReference>
<gene>
    <name evidence="7" type="ORF">CBP51_16440</name>
</gene>
<name>A0A266Q4I0_9GAMM</name>
<dbReference type="PROSITE" id="PS51721">
    <property type="entry name" value="G_CP"/>
    <property type="match status" value="1"/>
</dbReference>
<dbReference type="GO" id="GO:0006412">
    <property type="term" value="P:translation"/>
    <property type="evidence" value="ECO:0007669"/>
    <property type="project" value="TreeGrafter"/>
</dbReference>
<evidence type="ECO:0000256" key="3">
    <source>
        <dbReference type="PIRNR" id="PIRNR006230"/>
    </source>
</evidence>
<dbReference type="eggNOG" id="COG1161">
    <property type="taxonomic scope" value="Bacteria"/>
</dbReference>
<comment type="caution">
    <text evidence="7">The sequence shown here is derived from an EMBL/GenBank/DDBJ whole genome shotgun (WGS) entry which is preliminary data.</text>
</comment>
<evidence type="ECO:0000256" key="1">
    <source>
        <dbReference type="ARBA" id="ARBA00022741"/>
    </source>
</evidence>
<dbReference type="Pfam" id="PF01926">
    <property type="entry name" value="MMR_HSR1"/>
    <property type="match status" value="1"/>
</dbReference>
<comment type="subcellular location">
    <subcellularLocation>
        <location evidence="3">Cytoplasm</location>
    </subcellularLocation>
</comment>
<keyword evidence="3" id="KW-0963">Cytoplasm</keyword>
<dbReference type="InterPro" id="IPR016478">
    <property type="entry name" value="GTPase_MTG1"/>
</dbReference>
<feature type="domain" description="CP-type G" evidence="6">
    <location>
        <begin position="15"/>
        <end position="173"/>
    </location>
</feature>
<keyword evidence="2 3" id="KW-0342">GTP-binding</keyword>